<dbReference type="PANTHER" id="PTHR33625:SF2">
    <property type="entry name" value="POST-SET DOMAIN-CONTAINING PROTEIN"/>
    <property type="match status" value="1"/>
</dbReference>
<sequence>MHTDLPFIQLRNSSPKLPSLSSPSSSSSNIYLPDSAYHVVSFKPSSSSSSSSCCCCGSKTCRKLEAVNGNDNRATGFSSNSVFGTAPSQYEVEDAISSLHNFMYGISSSGSELKWLMQMLDCHVPRELLSYGQRSVNDAFQLLQTDHLVKKMVVSLSSDKALWDAIMKNELVRKLRESLCADETGGPQTSNEEPDLGAQIWRWIWDITKVKVLELFEKFQSLMREILQPPENERGNQPAADNKDQLEDKVRSSFLLSVVILLIVVVARVNRA</sequence>
<organism evidence="1 2">
    <name type="scientific">Rhamnella rubrinervis</name>
    <dbReference type="NCBI Taxonomy" id="2594499"/>
    <lineage>
        <taxon>Eukaryota</taxon>
        <taxon>Viridiplantae</taxon>
        <taxon>Streptophyta</taxon>
        <taxon>Embryophyta</taxon>
        <taxon>Tracheophyta</taxon>
        <taxon>Spermatophyta</taxon>
        <taxon>Magnoliopsida</taxon>
        <taxon>eudicotyledons</taxon>
        <taxon>Gunneridae</taxon>
        <taxon>Pentapetalae</taxon>
        <taxon>rosids</taxon>
        <taxon>fabids</taxon>
        <taxon>Rosales</taxon>
        <taxon>Rhamnaceae</taxon>
        <taxon>rhamnoid group</taxon>
        <taxon>Rhamneae</taxon>
        <taxon>Rhamnella</taxon>
    </lineage>
</organism>
<dbReference type="AlphaFoldDB" id="A0A8K0E638"/>
<gene>
    <name evidence="1" type="ORF">FNV43_RR18337</name>
</gene>
<evidence type="ECO:0000313" key="1">
    <source>
        <dbReference type="EMBL" id="KAF3440059.1"/>
    </source>
</evidence>
<name>A0A8K0E638_9ROSA</name>
<protein>
    <submittedName>
        <fullName evidence="1">Uncharacterized protein</fullName>
    </submittedName>
</protein>
<comment type="caution">
    <text evidence="1">The sequence shown here is derived from an EMBL/GenBank/DDBJ whole genome shotgun (WGS) entry which is preliminary data.</text>
</comment>
<accession>A0A8K0E638</accession>
<dbReference type="Proteomes" id="UP000796880">
    <property type="component" value="Unassembled WGS sequence"/>
</dbReference>
<dbReference type="PANTHER" id="PTHR33625">
    <property type="entry name" value="OS08G0179900 PROTEIN"/>
    <property type="match status" value="1"/>
</dbReference>
<dbReference type="EMBL" id="VOIH02000008">
    <property type="protein sequence ID" value="KAF3440059.1"/>
    <property type="molecule type" value="Genomic_DNA"/>
</dbReference>
<evidence type="ECO:0000313" key="2">
    <source>
        <dbReference type="Proteomes" id="UP000796880"/>
    </source>
</evidence>
<proteinExistence type="predicted"/>
<keyword evidence="2" id="KW-1185">Reference proteome</keyword>
<reference evidence="1" key="1">
    <citation type="submission" date="2020-03" db="EMBL/GenBank/DDBJ databases">
        <title>A high-quality chromosome-level genome assembly of a woody plant with both climbing and erect habits, Rhamnella rubrinervis.</title>
        <authorList>
            <person name="Lu Z."/>
            <person name="Yang Y."/>
            <person name="Zhu X."/>
            <person name="Sun Y."/>
        </authorList>
    </citation>
    <scope>NUCLEOTIDE SEQUENCE</scope>
    <source>
        <strain evidence="1">BYM</strain>
        <tissue evidence="1">Leaf</tissue>
    </source>
</reference>
<dbReference type="OrthoDB" id="737041at2759"/>